<name>A0A840V0G6_9BACT</name>
<proteinExistence type="predicted"/>
<protein>
    <submittedName>
        <fullName evidence="4">Hydrogenase nickel incorporation protein HypA/HybF</fullName>
    </submittedName>
</protein>
<dbReference type="GO" id="GO:0051604">
    <property type="term" value="P:protein maturation"/>
    <property type="evidence" value="ECO:0007669"/>
    <property type="project" value="InterPro"/>
</dbReference>
<dbReference type="RefSeq" id="WP_183348956.1">
    <property type="nucleotide sequence ID" value="NZ_JACHEO010000003.1"/>
</dbReference>
<dbReference type="Proteomes" id="UP000539642">
    <property type="component" value="Unassembled WGS sequence"/>
</dbReference>
<evidence type="ECO:0000256" key="2">
    <source>
        <dbReference type="ARBA" id="ARBA00022723"/>
    </source>
</evidence>
<comment type="caution">
    <text evidence="4">The sequence shown here is derived from an EMBL/GenBank/DDBJ whole genome shotgun (WGS) entry which is preliminary data.</text>
</comment>
<keyword evidence="1" id="KW-0533">Nickel</keyword>
<reference evidence="4 5" key="1">
    <citation type="submission" date="2020-08" db="EMBL/GenBank/DDBJ databases">
        <title>Genomic Encyclopedia of Type Strains, Phase IV (KMG-IV): sequencing the most valuable type-strain genomes for metagenomic binning, comparative biology and taxonomic classification.</title>
        <authorList>
            <person name="Goeker M."/>
        </authorList>
    </citation>
    <scope>NUCLEOTIDE SEQUENCE [LARGE SCALE GENOMIC DNA]</scope>
    <source>
        <strain evidence="4 5">DSM 28570</strain>
    </source>
</reference>
<keyword evidence="2" id="KW-0479">Metal-binding</keyword>
<evidence type="ECO:0000313" key="5">
    <source>
        <dbReference type="Proteomes" id="UP000539642"/>
    </source>
</evidence>
<dbReference type="Gene3D" id="3.30.2320.50">
    <property type="match status" value="1"/>
</dbReference>
<keyword evidence="3" id="KW-0862">Zinc</keyword>
<organism evidence="4 5">
    <name type="scientific">Desulfoprunum benzoelyticum</name>
    <dbReference type="NCBI Taxonomy" id="1506996"/>
    <lineage>
        <taxon>Bacteria</taxon>
        <taxon>Pseudomonadati</taxon>
        <taxon>Thermodesulfobacteriota</taxon>
        <taxon>Desulfobulbia</taxon>
        <taxon>Desulfobulbales</taxon>
        <taxon>Desulfobulbaceae</taxon>
        <taxon>Desulfoprunum</taxon>
    </lineage>
</organism>
<evidence type="ECO:0000256" key="3">
    <source>
        <dbReference type="ARBA" id="ARBA00022833"/>
    </source>
</evidence>
<keyword evidence="5" id="KW-1185">Reference proteome</keyword>
<dbReference type="Pfam" id="PF01155">
    <property type="entry name" value="HypA"/>
    <property type="match status" value="1"/>
</dbReference>
<dbReference type="GO" id="GO:0016151">
    <property type="term" value="F:nickel cation binding"/>
    <property type="evidence" value="ECO:0007669"/>
    <property type="project" value="InterPro"/>
</dbReference>
<dbReference type="InterPro" id="IPR000688">
    <property type="entry name" value="HypA/HybF"/>
</dbReference>
<dbReference type="AlphaFoldDB" id="A0A840V0G6"/>
<sequence length="81" mass="9137">MHEFSLAQGLHWQLLDLVKQHQADKVTRAQILLGSNAGIVEESFLFGVDILCRQDPRTEGMEVTITRDDGQDLMLMQVDLA</sequence>
<evidence type="ECO:0000313" key="4">
    <source>
        <dbReference type="EMBL" id="MBB5347310.1"/>
    </source>
</evidence>
<accession>A0A840V0G6</accession>
<gene>
    <name evidence="4" type="ORF">HNQ81_001023</name>
</gene>
<dbReference type="EMBL" id="JACHEO010000003">
    <property type="protein sequence ID" value="MBB5347310.1"/>
    <property type="molecule type" value="Genomic_DNA"/>
</dbReference>
<evidence type="ECO:0000256" key="1">
    <source>
        <dbReference type="ARBA" id="ARBA00022596"/>
    </source>
</evidence>